<accession>A0ABV1FNN0</accession>
<protein>
    <submittedName>
        <fullName evidence="2">DUF2589 domain-containing protein</fullName>
    </submittedName>
</protein>
<dbReference type="Pfam" id="PF11655">
    <property type="entry name" value="DUF2589"/>
    <property type="match status" value="1"/>
</dbReference>
<dbReference type="Proteomes" id="UP001487296">
    <property type="component" value="Unassembled WGS sequence"/>
</dbReference>
<feature type="compositionally biased region" description="Low complexity" evidence="1">
    <location>
        <begin position="184"/>
        <end position="196"/>
    </location>
</feature>
<dbReference type="InterPro" id="IPR024510">
    <property type="entry name" value="DUF2589"/>
</dbReference>
<name>A0ABV1FNN0_9BACT</name>
<gene>
    <name evidence="2" type="ORF">AAAT34_02965</name>
</gene>
<evidence type="ECO:0000313" key="3">
    <source>
        <dbReference type="Proteomes" id="UP001487296"/>
    </source>
</evidence>
<proteinExistence type="predicted"/>
<feature type="region of interest" description="Disordered" evidence="1">
    <location>
        <begin position="180"/>
        <end position="215"/>
    </location>
</feature>
<keyword evidence="3" id="KW-1185">Reference proteome</keyword>
<evidence type="ECO:0000256" key="1">
    <source>
        <dbReference type="SAM" id="MobiDB-lite"/>
    </source>
</evidence>
<sequence>MPQSRVTDPKELQKSPLGELDFNRIIGGPLSACVNAQEEAAQATLDYLNGVVFRKKDDDESCLEPVTMTFYFESGGVVNRLTMPLLCIVPVPYLRIDQVNLRFQATVTESSMKEEKLELKAKYSAPGDSAEITDVAQEKFLSKRCIDVDLNVTTADMPMGISKLIEIFNNQLVEIKQYEPTDPALPTAPTEPIAPAEPEKPIEPAEPIEPEKPEPNYNIQLLTKVSKSQKADIINAINSTNRTGKPITAAALNNILKSEKKTIPIETTQATAKAIVQTLKRKNIAAIMVEV</sequence>
<dbReference type="RefSeq" id="WP_215759004.1">
    <property type="nucleotide sequence ID" value="NZ_JAHKBE010000005.1"/>
</dbReference>
<dbReference type="EMBL" id="JBBNFP010000006">
    <property type="protein sequence ID" value="MEQ2486013.1"/>
    <property type="molecule type" value="Genomic_DNA"/>
</dbReference>
<feature type="compositionally biased region" description="Basic and acidic residues" evidence="1">
    <location>
        <begin position="197"/>
        <end position="214"/>
    </location>
</feature>
<evidence type="ECO:0000313" key="2">
    <source>
        <dbReference type="EMBL" id="MEQ2486013.1"/>
    </source>
</evidence>
<comment type="caution">
    <text evidence="2">The sequence shown here is derived from an EMBL/GenBank/DDBJ whole genome shotgun (WGS) entry which is preliminary data.</text>
</comment>
<organism evidence="2 3">
    <name type="scientific">Hallella faecis</name>
    <dbReference type="NCBI Taxonomy" id="2841596"/>
    <lineage>
        <taxon>Bacteria</taxon>
        <taxon>Pseudomonadati</taxon>
        <taxon>Bacteroidota</taxon>
        <taxon>Bacteroidia</taxon>
        <taxon>Bacteroidales</taxon>
        <taxon>Prevotellaceae</taxon>
        <taxon>Hallella</taxon>
    </lineage>
</organism>
<reference evidence="2 3" key="1">
    <citation type="submission" date="2024-04" db="EMBL/GenBank/DDBJ databases">
        <title>Human intestinal bacterial collection.</title>
        <authorList>
            <person name="Pauvert C."/>
            <person name="Hitch T.C.A."/>
            <person name="Clavel T."/>
        </authorList>
    </citation>
    <scope>NUCLEOTIDE SEQUENCE [LARGE SCALE GENOMIC DNA]</scope>
    <source>
        <strain evidence="2 3">CLA-AA-H145</strain>
    </source>
</reference>